<name>A0A4P6ETV5_9BACL</name>
<dbReference type="Pfam" id="PF06527">
    <property type="entry name" value="TniQ"/>
    <property type="match status" value="1"/>
</dbReference>
<dbReference type="InterPro" id="IPR009492">
    <property type="entry name" value="TniQ"/>
</dbReference>
<reference evidence="2 3" key="1">
    <citation type="submission" date="2019-01" db="EMBL/GenBank/DDBJ databases">
        <title>Genome sequencing of strain FW100M-2.</title>
        <authorList>
            <person name="Heo J."/>
            <person name="Kim S.-J."/>
            <person name="Kim J.-S."/>
            <person name="Hong S.-B."/>
            <person name="Kwon S.-W."/>
        </authorList>
    </citation>
    <scope>NUCLEOTIDE SEQUENCE [LARGE SCALE GENOMIC DNA]</scope>
    <source>
        <strain evidence="2 3">FW100M-2</strain>
    </source>
</reference>
<dbReference type="KEGG" id="pprt:ET464_07935"/>
<gene>
    <name evidence="2" type="ORF">ET464_07935</name>
</gene>
<evidence type="ECO:0000259" key="1">
    <source>
        <dbReference type="Pfam" id="PF06527"/>
    </source>
</evidence>
<evidence type="ECO:0000313" key="2">
    <source>
        <dbReference type="EMBL" id="QAY66344.1"/>
    </source>
</evidence>
<evidence type="ECO:0000313" key="3">
    <source>
        <dbReference type="Proteomes" id="UP000293568"/>
    </source>
</evidence>
<dbReference type="Proteomes" id="UP000293568">
    <property type="component" value="Chromosome"/>
</dbReference>
<organism evidence="2 3">
    <name type="scientific">Paenibacillus protaetiae</name>
    <dbReference type="NCBI Taxonomy" id="2509456"/>
    <lineage>
        <taxon>Bacteria</taxon>
        <taxon>Bacillati</taxon>
        <taxon>Bacillota</taxon>
        <taxon>Bacilli</taxon>
        <taxon>Bacillales</taxon>
        <taxon>Paenibacillaceae</taxon>
        <taxon>Paenibacillus</taxon>
    </lineage>
</organism>
<dbReference type="RefSeq" id="WP_129439831.1">
    <property type="nucleotide sequence ID" value="NZ_CP035492.1"/>
</dbReference>
<dbReference type="AlphaFoldDB" id="A0A4P6ETV5"/>
<feature type="domain" description="TniQ" evidence="1">
    <location>
        <begin position="9"/>
        <end position="136"/>
    </location>
</feature>
<accession>A0A4P6ETV5</accession>
<sequence>MRLFNNRTPPKVNESIYSYLFRCAQRNYSTTLGSMLHSIGPMVYRYNLNYISKELYWFKQYEKAIKLTGYDCTKLMLNRYDELFMVKERIGIVGSRVLFHSSFTRYCPYCYAEDKYHRLFWDLSMITICTTHETSLLEKCPNCQRKIYMSRLMADECRCGFIFSKHLEKNKNFTESEFGAQKAFQTKLHMGKKEYFDYFIRFCYVIDNLKIDNYLKGYDHKIIKFGQKNKSPRDLQMMTCLTTVVHGLIIHPEKYMPVLLFEIDQLSKESRKLKLRMLDTIYARPDGGKYKDEYKKYLSNLTTEFVNRRNSAQLNIGEKRYITMGEVIMAFGIAKHKLLHLIEQNHICKLSSDSIKGKVSLIEKQSVIDYIQRSMTAMSSHEVARYFGVEQATVVKMVHAELLIALHGPTHDGYADWIILREDAVNSLQSIFKHSQLLQSIPADTLSFRKANFAVRHLGVSNIELMKLISKGQLKTVVLESQNNFRGLFIDNGSLKKYILQETEERIVRWGYTVGEISKMYGVDLRKIRNDIRNGTLVINHSNQNSNGTTSHYISGSEAFLKYSE</sequence>
<keyword evidence="3" id="KW-1185">Reference proteome</keyword>
<proteinExistence type="predicted"/>
<protein>
    <recommendedName>
        <fullName evidence="1">TniQ domain-containing protein</fullName>
    </recommendedName>
</protein>
<dbReference type="EMBL" id="CP035492">
    <property type="protein sequence ID" value="QAY66344.1"/>
    <property type="molecule type" value="Genomic_DNA"/>
</dbReference>
<dbReference type="OrthoDB" id="7029747at2"/>